<accession>A0A1W2EZ97</accession>
<dbReference type="PIRSF" id="PIRSF036382">
    <property type="entry name" value="RR_antiterm"/>
    <property type="match status" value="1"/>
</dbReference>
<dbReference type="InterPro" id="IPR008327">
    <property type="entry name" value="Sig_transdc_resp-reg_antiterm"/>
</dbReference>
<dbReference type="Gene3D" id="1.10.10.10">
    <property type="entry name" value="Winged helix-like DNA-binding domain superfamily/Winged helix DNA-binding domain"/>
    <property type="match status" value="1"/>
</dbReference>
<organism evidence="7 8">
    <name type="scientific">Sporomusa malonica</name>
    <dbReference type="NCBI Taxonomy" id="112901"/>
    <lineage>
        <taxon>Bacteria</taxon>
        <taxon>Bacillati</taxon>
        <taxon>Bacillota</taxon>
        <taxon>Negativicutes</taxon>
        <taxon>Selenomonadales</taxon>
        <taxon>Sporomusaceae</taxon>
        <taxon>Sporomusa</taxon>
    </lineage>
</organism>
<evidence type="ECO:0000256" key="4">
    <source>
        <dbReference type="PROSITE-ProRule" id="PRU00169"/>
    </source>
</evidence>
<evidence type="ECO:0000259" key="6">
    <source>
        <dbReference type="PROSITE" id="PS50921"/>
    </source>
</evidence>
<dbReference type="GO" id="GO:0006355">
    <property type="term" value="P:regulation of DNA-templated transcription"/>
    <property type="evidence" value="ECO:0007669"/>
    <property type="project" value="TreeGrafter"/>
</dbReference>
<feature type="modified residue" description="4-aspartylphosphate" evidence="4">
    <location>
        <position position="55"/>
    </location>
</feature>
<keyword evidence="4" id="KW-0597">Phosphoprotein</keyword>
<evidence type="ECO:0000259" key="5">
    <source>
        <dbReference type="PROSITE" id="PS50110"/>
    </source>
</evidence>
<keyword evidence="3" id="KW-0804">Transcription</keyword>
<feature type="domain" description="ANTAR" evidence="6">
    <location>
        <begin position="124"/>
        <end position="185"/>
    </location>
</feature>
<dbReference type="GO" id="GO:0000156">
    <property type="term" value="F:phosphorelay response regulator activity"/>
    <property type="evidence" value="ECO:0007669"/>
    <property type="project" value="TreeGrafter"/>
</dbReference>
<name>A0A1W2EZ97_9FIRM</name>
<evidence type="ECO:0000256" key="2">
    <source>
        <dbReference type="ARBA" id="ARBA00023125"/>
    </source>
</evidence>
<dbReference type="GO" id="GO:0000976">
    <property type="term" value="F:transcription cis-regulatory region binding"/>
    <property type="evidence" value="ECO:0007669"/>
    <property type="project" value="TreeGrafter"/>
</dbReference>
<dbReference type="InterPro" id="IPR011006">
    <property type="entry name" value="CheY-like_superfamily"/>
</dbReference>
<dbReference type="PANTHER" id="PTHR48111:SF69">
    <property type="entry name" value="RESPONSE REGULATOR RECEIVER"/>
    <property type="match status" value="1"/>
</dbReference>
<keyword evidence="2" id="KW-0238">DNA-binding</keyword>
<dbReference type="PROSITE" id="PS50921">
    <property type="entry name" value="ANTAR"/>
    <property type="match status" value="1"/>
</dbReference>
<dbReference type="InterPro" id="IPR001789">
    <property type="entry name" value="Sig_transdc_resp-reg_receiver"/>
</dbReference>
<feature type="domain" description="Response regulatory" evidence="5">
    <location>
        <begin position="5"/>
        <end position="118"/>
    </location>
</feature>
<dbReference type="EMBL" id="FWXI01000036">
    <property type="protein sequence ID" value="SMD15005.1"/>
    <property type="molecule type" value="Genomic_DNA"/>
</dbReference>
<dbReference type="Gene3D" id="3.40.50.2300">
    <property type="match status" value="1"/>
</dbReference>
<dbReference type="InterPro" id="IPR036388">
    <property type="entry name" value="WH-like_DNA-bd_sf"/>
</dbReference>
<dbReference type="Proteomes" id="UP000192738">
    <property type="component" value="Unassembled WGS sequence"/>
</dbReference>
<sequence>MTPLSILIAEDEALTRVDVKAMLENAGYVVCGECSNGREAVEVAKRTSPDLAILDIMMPNLDGLEVAKIFQGMNIPVIMLTAYSQASFIRRAECVNVCGYLVKPTSENGLLAMVRIAYARWKDTQNIKQELAETKDQLANQQTIAHARVILKDRLGVSEQEAHRQLLRQAMRERLTLVELAKRIIISQKAKKSSGQC</sequence>
<evidence type="ECO:0000256" key="3">
    <source>
        <dbReference type="ARBA" id="ARBA00023163"/>
    </source>
</evidence>
<dbReference type="OrthoDB" id="9808843at2"/>
<dbReference type="Pfam" id="PF00072">
    <property type="entry name" value="Response_reg"/>
    <property type="match status" value="1"/>
</dbReference>
<evidence type="ECO:0000313" key="7">
    <source>
        <dbReference type="EMBL" id="SMD15005.1"/>
    </source>
</evidence>
<dbReference type="SUPFAM" id="SSF52172">
    <property type="entry name" value="CheY-like"/>
    <property type="match status" value="1"/>
</dbReference>
<keyword evidence="8" id="KW-1185">Reference proteome</keyword>
<dbReference type="STRING" id="112901.SAMN04488500_13613"/>
<protein>
    <submittedName>
        <fullName evidence="7">Response regulator receiver and ANTAR domain protein</fullName>
    </submittedName>
</protein>
<dbReference type="Pfam" id="PF03861">
    <property type="entry name" value="ANTAR"/>
    <property type="match status" value="1"/>
</dbReference>
<dbReference type="GO" id="GO:0005829">
    <property type="term" value="C:cytosol"/>
    <property type="evidence" value="ECO:0007669"/>
    <property type="project" value="TreeGrafter"/>
</dbReference>
<dbReference type="GO" id="GO:0032993">
    <property type="term" value="C:protein-DNA complex"/>
    <property type="evidence" value="ECO:0007669"/>
    <property type="project" value="TreeGrafter"/>
</dbReference>
<dbReference type="SMART" id="SM00448">
    <property type="entry name" value="REC"/>
    <property type="match status" value="1"/>
</dbReference>
<dbReference type="SMART" id="SM01012">
    <property type="entry name" value="ANTAR"/>
    <property type="match status" value="1"/>
</dbReference>
<dbReference type="AlphaFoldDB" id="A0A1W2EZ97"/>
<dbReference type="GO" id="GO:0003723">
    <property type="term" value="F:RNA binding"/>
    <property type="evidence" value="ECO:0007669"/>
    <property type="project" value="InterPro"/>
</dbReference>
<reference evidence="7 8" key="1">
    <citation type="submission" date="2017-04" db="EMBL/GenBank/DDBJ databases">
        <authorList>
            <person name="Afonso C.L."/>
            <person name="Miller P.J."/>
            <person name="Scott M.A."/>
            <person name="Spackman E."/>
            <person name="Goraichik I."/>
            <person name="Dimitrov K.M."/>
            <person name="Suarez D.L."/>
            <person name="Swayne D.E."/>
        </authorList>
    </citation>
    <scope>NUCLEOTIDE SEQUENCE [LARGE SCALE GENOMIC DNA]</scope>
    <source>
        <strain evidence="7 8">DSM 5090</strain>
    </source>
</reference>
<evidence type="ECO:0000256" key="1">
    <source>
        <dbReference type="ARBA" id="ARBA00023015"/>
    </source>
</evidence>
<dbReference type="PROSITE" id="PS50110">
    <property type="entry name" value="RESPONSE_REGULATORY"/>
    <property type="match status" value="1"/>
</dbReference>
<dbReference type="RefSeq" id="WP_084578392.1">
    <property type="nucleotide sequence ID" value="NZ_CP155572.1"/>
</dbReference>
<dbReference type="PANTHER" id="PTHR48111">
    <property type="entry name" value="REGULATOR OF RPOS"/>
    <property type="match status" value="1"/>
</dbReference>
<proteinExistence type="predicted"/>
<gene>
    <name evidence="7" type="ORF">SAMN04488500_13613</name>
</gene>
<dbReference type="InterPro" id="IPR039420">
    <property type="entry name" value="WalR-like"/>
</dbReference>
<dbReference type="InterPro" id="IPR005561">
    <property type="entry name" value="ANTAR"/>
</dbReference>
<keyword evidence="1" id="KW-0805">Transcription regulation</keyword>
<evidence type="ECO:0000313" key="8">
    <source>
        <dbReference type="Proteomes" id="UP000192738"/>
    </source>
</evidence>